<keyword evidence="1" id="KW-0812">Transmembrane</keyword>
<keyword evidence="1" id="KW-0472">Membrane</keyword>
<dbReference type="RefSeq" id="WP_345238313.1">
    <property type="nucleotide sequence ID" value="NZ_BAABGZ010000081.1"/>
</dbReference>
<dbReference type="Proteomes" id="UP001501153">
    <property type="component" value="Unassembled WGS sequence"/>
</dbReference>
<evidence type="ECO:0000313" key="2">
    <source>
        <dbReference type="EMBL" id="GAA4369900.1"/>
    </source>
</evidence>
<organism evidence="2 3">
    <name type="scientific">Hymenobacter saemangeumensis</name>
    <dbReference type="NCBI Taxonomy" id="1084522"/>
    <lineage>
        <taxon>Bacteria</taxon>
        <taxon>Pseudomonadati</taxon>
        <taxon>Bacteroidota</taxon>
        <taxon>Cytophagia</taxon>
        <taxon>Cytophagales</taxon>
        <taxon>Hymenobacteraceae</taxon>
        <taxon>Hymenobacter</taxon>
    </lineage>
</organism>
<feature type="transmembrane region" description="Helical" evidence="1">
    <location>
        <begin position="142"/>
        <end position="162"/>
    </location>
</feature>
<feature type="transmembrane region" description="Helical" evidence="1">
    <location>
        <begin position="169"/>
        <end position="186"/>
    </location>
</feature>
<evidence type="ECO:0000313" key="3">
    <source>
        <dbReference type="Proteomes" id="UP001501153"/>
    </source>
</evidence>
<comment type="caution">
    <text evidence="2">The sequence shown here is derived from an EMBL/GenBank/DDBJ whole genome shotgun (WGS) entry which is preliminary data.</text>
</comment>
<proteinExistence type="predicted"/>
<protein>
    <submittedName>
        <fullName evidence="2">Uncharacterized protein</fullName>
    </submittedName>
</protein>
<reference evidence="3" key="1">
    <citation type="journal article" date="2019" name="Int. J. Syst. Evol. Microbiol.">
        <title>The Global Catalogue of Microorganisms (GCM) 10K type strain sequencing project: providing services to taxonomists for standard genome sequencing and annotation.</title>
        <authorList>
            <consortium name="The Broad Institute Genomics Platform"/>
            <consortium name="The Broad Institute Genome Sequencing Center for Infectious Disease"/>
            <person name="Wu L."/>
            <person name="Ma J."/>
        </authorList>
    </citation>
    <scope>NUCLEOTIDE SEQUENCE [LARGE SCALE GENOMIC DNA]</scope>
    <source>
        <strain evidence="3">JCM 17923</strain>
    </source>
</reference>
<feature type="transmembrane region" description="Helical" evidence="1">
    <location>
        <begin position="93"/>
        <end position="112"/>
    </location>
</feature>
<gene>
    <name evidence="2" type="ORF">GCM10023185_43950</name>
</gene>
<feature type="transmembrane region" description="Helical" evidence="1">
    <location>
        <begin position="268"/>
        <end position="286"/>
    </location>
</feature>
<dbReference type="EMBL" id="BAABGZ010000081">
    <property type="protein sequence ID" value="GAA4369900.1"/>
    <property type="molecule type" value="Genomic_DNA"/>
</dbReference>
<name>A0ABP8IS42_9BACT</name>
<feature type="transmembrane region" description="Helical" evidence="1">
    <location>
        <begin position="12"/>
        <end position="37"/>
    </location>
</feature>
<feature type="transmembrane region" description="Helical" evidence="1">
    <location>
        <begin position="229"/>
        <end position="248"/>
    </location>
</feature>
<keyword evidence="3" id="KW-1185">Reference proteome</keyword>
<sequence length="339" mass="38014">MTAATRLDYANIGLMLLSFAVAMFLPFELFLFSYAVLGPAHYLTEISWLHQRKYFTHGPRDYVALIALAIVAALFFLSYSSTLLEPIRPSTGVPYNTVVYLAFAGALIMVVVKSTFYRVAAVALLLLCATFSRNYILFFSFFLPTLIHVYLFTGCFILYGALKSKSRTGLVSLAVFMLCPLLFLVIKPLGAPASAYATAAYQMFEGVNSSIIHWLDPSDTSNVSILSKVYASPVGLVIMRFIAFAYTYHYLNWFSKTSIIQWHQMPKARIAVVLLLWLASVGVYAIDYQLGMKWLFFLSLAHVFLEFPLNHLTIMNIGRELKGMVFGRKQEAAARAVKA</sequence>
<evidence type="ECO:0000256" key="1">
    <source>
        <dbReference type="SAM" id="Phobius"/>
    </source>
</evidence>
<accession>A0ABP8IS42</accession>
<feature type="transmembrane region" description="Helical" evidence="1">
    <location>
        <begin position="62"/>
        <end position="81"/>
    </location>
</feature>
<keyword evidence="1" id="KW-1133">Transmembrane helix</keyword>